<dbReference type="AlphaFoldDB" id="A0AA40FWW7"/>
<protein>
    <submittedName>
        <fullName evidence="2">Uncharacterized protein</fullName>
    </submittedName>
</protein>
<name>A0AA40FWW7_9HYME</name>
<accession>A0AA40FWW7</accession>
<comment type="caution">
    <text evidence="2">The sequence shown here is derived from an EMBL/GenBank/DDBJ whole genome shotgun (WGS) entry which is preliminary data.</text>
</comment>
<evidence type="ECO:0000313" key="2">
    <source>
        <dbReference type="EMBL" id="KAK1126887.1"/>
    </source>
</evidence>
<dbReference type="EMBL" id="JAHYIQ010000013">
    <property type="protein sequence ID" value="KAK1126887.1"/>
    <property type="molecule type" value="Genomic_DNA"/>
</dbReference>
<feature type="region of interest" description="Disordered" evidence="1">
    <location>
        <begin position="1"/>
        <end position="72"/>
    </location>
</feature>
<organism evidence="2 3">
    <name type="scientific">Melipona bicolor</name>
    <dbReference type="NCBI Taxonomy" id="60889"/>
    <lineage>
        <taxon>Eukaryota</taxon>
        <taxon>Metazoa</taxon>
        <taxon>Ecdysozoa</taxon>
        <taxon>Arthropoda</taxon>
        <taxon>Hexapoda</taxon>
        <taxon>Insecta</taxon>
        <taxon>Pterygota</taxon>
        <taxon>Neoptera</taxon>
        <taxon>Endopterygota</taxon>
        <taxon>Hymenoptera</taxon>
        <taxon>Apocrita</taxon>
        <taxon>Aculeata</taxon>
        <taxon>Apoidea</taxon>
        <taxon>Anthophila</taxon>
        <taxon>Apidae</taxon>
        <taxon>Melipona</taxon>
    </lineage>
</organism>
<keyword evidence="3" id="KW-1185">Reference proteome</keyword>
<evidence type="ECO:0000256" key="1">
    <source>
        <dbReference type="SAM" id="MobiDB-lite"/>
    </source>
</evidence>
<sequence length="72" mass="7827">MEKFKEKRAVGIAKGTSSSSPSATELQQCTDKNGLTMYSGESPTPTAGRMIPISPDHLDRDAENQLQTQRSD</sequence>
<evidence type="ECO:0000313" key="3">
    <source>
        <dbReference type="Proteomes" id="UP001177670"/>
    </source>
</evidence>
<gene>
    <name evidence="2" type="ORF">K0M31_004508</name>
</gene>
<proteinExistence type="predicted"/>
<dbReference type="Proteomes" id="UP001177670">
    <property type="component" value="Unassembled WGS sequence"/>
</dbReference>
<reference evidence="2" key="1">
    <citation type="submission" date="2021-10" db="EMBL/GenBank/DDBJ databases">
        <title>Melipona bicolor Genome sequencing and assembly.</title>
        <authorList>
            <person name="Araujo N.S."/>
            <person name="Arias M.C."/>
        </authorList>
    </citation>
    <scope>NUCLEOTIDE SEQUENCE</scope>
    <source>
        <strain evidence="2">USP_2M_L1-L4_2017</strain>
        <tissue evidence="2">Whole body</tissue>
    </source>
</reference>
<feature type="compositionally biased region" description="Polar residues" evidence="1">
    <location>
        <begin position="15"/>
        <end position="33"/>
    </location>
</feature>